<dbReference type="InterPro" id="IPR052184">
    <property type="entry name" value="SDR_enzymes"/>
</dbReference>
<evidence type="ECO:0000313" key="3">
    <source>
        <dbReference type="EMBL" id="KAL1583199.1"/>
    </source>
</evidence>
<dbReference type="PANTHER" id="PTHR45458">
    <property type="entry name" value="SHORT-CHAIN DEHYDROGENASE/REDUCTASE SDR"/>
    <property type="match status" value="1"/>
</dbReference>
<feature type="region of interest" description="Disordered" evidence="2">
    <location>
        <begin position="1"/>
        <end position="40"/>
    </location>
</feature>
<comment type="caution">
    <text evidence="3">The sequence shown here is derived from an EMBL/GenBank/DDBJ whole genome shotgun (WGS) entry which is preliminary data.</text>
</comment>
<evidence type="ECO:0000256" key="2">
    <source>
        <dbReference type="SAM" id="MobiDB-lite"/>
    </source>
</evidence>
<evidence type="ECO:0000313" key="4">
    <source>
        <dbReference type="Proteomes" id="UP000803884"/>
    </source>
</evidence>
<protein>
    <recommendedName>
        <fullName evidence="5">NAD(P)-binding protein</fullName>
    </recommendedName>
</protein>
<sequence>MREEQSRRRYNATDFLNPSHSTSFSSVKASHLSQTHHQTSHKMPVYVVTGANRGLGLEFTRQLASNPSNTILATVRAPETDLSDLHSIASATTHILPCDTSSATSISAFATSAATLLTPKDLNIDYLLNNAGTNTAPSQTSLSMTAEALSQNVQINVLGPAQVTAHLLAQNLLSPTVRIVNMSSGLGSMSVSLSITPRKCAPYSISKAGLNALTVQQSGEVREKLGGGAVVVCMDPGWVKTRMGGEGAVLEAEESIGGMLACVHGLGEGDNGRFFTYTGKEVPW</sequence>
<dbReference type="GO" id="GO:0016616">
    <property type="term" value="F:oxidoreductase activity, acting on the CH-OH group of donors, NAD or NADP as acceptor"/>
    <property type="evidence" value="ECO:0007669"/>
    <property type="project" value="TreeGrafter"/>
</dbReference>
<feature type="compositionally biased region" description="Polar residues" evidence="2">
    <location>
        <begin position="14"/>
        <end position="28"/>
    </location>
</feature>
<dbReference type="PANTHER" id="PTHR45458:SF1">
    <property type="entry name" value="SHORT CHAIN DEHYDROGENASE"/>
    <property type="match status" value="1"/>
</dbReference>
<organism evidence="3 4">
    <name type="scientific">Cladosporium halotolerans</name>
    <dbReference type="NCBI Taxonomy" id="1052096"/>
    <lineage>
        <taxon>Eukaryota</taxon>
        <taxon>Fungi</taxon>
        <taxon>Dikarya</taxon>
        <taxon>Ascomycota</taxon>
        <taxon>Pezizomycotina</taxon>
        <taxon>Dothideomycetes</taxon>
        <taxon>Dothideomycetidae</taxon>
        <taxon>Cladosporiales</taxon>
        <taxon>Cladosporiaceae</taxon>
        <taxon>Cladosporium</taxon>
    </lineage>
</organism>
<dbReference type="PROSITE" id="PS00061">
    <property type="entry name" value="ADH_SHORT"/>
    <property type="match status" value="1"/>
</dbReference>
<dbReference type="Pfam" id="PF00106">
    <property type="entry name" value="adh_short"/>
    <property type="match status" value="1"/>
</dbReference>
<keyword evidence="4" id="KW-1185">Reference proteome</keyword>
<dbReference type="RefSeq" id="XP_069226306.1">
    <property type="nucleotide sequence ID" value="XM_069376532.1"/>
</dbReference>
<accession>A0AB34KE63</accession>
<evidence type="ECO:0008006" key="5">
    <source>
        <dbReference type="Google" id="ProtNLM"/>
    </source>
</evidence>
<gene>
    <name evidence="3" type="ORF">WHR41_07928</name>
</gene>
<dbReference type="InterPro" id="IPR002347">
    <property type="entry name" value="SDR_fam"/>
</dbReference>
<dbReference type="SUPFAM" id="SSF51735">
    <property type="entry name" value="NAD(P)-binding Rossmann-fold domains"/>
    <property type="match status" value="1"/>
</dbReference>
<proteinExistence type="predicted"/>
<reference evidence="3 4" key="1">
    <citation type="journal article" date="2020" name="Microbiol. Resour. Announc.">
        <title>Draft Genome Sequence of a Cladosporium Species Isolated from the Mesophotic Ascidian Didemnum maculosum.</title>
        <authorList>
            <person name="Gioti A."/>
            <person name="Siaperas R."/>
            <person name="Nikolaivits E."/>
            <person name="Le Goff G."/>
            <person name="Ouazzani J."/>
            <person name="Kotoulas G."/>
            <person name="Topakas E."/>
        </authorList>
    </citation>
    <scope>NUCLEOTIDE SEQUENCE [LARGE SCALE GENOMIC DNA]</scope>
    <source>
        <strain evidence="3 4">TM138-S3</strain>
    </source>
</reference>
<dbReference type="AlphaFoldDB" id="A0AB34KE63"/>
<dbReference type="PRINTS" id="PR00081">
    <property type="entry name" value="GDHRDH"/>
</dbReference>
<dbReference type="InterPro" id="IPR020904">
    <property type="entry name" value="Sc_DH/Rdtase_CS"/>
</dbReference>
<dbReference type="GeneID" id="96009370"/>
<dbReference type="InterPro" id="IPR036291">
    <property type="entry name" value="NAD(P)-bd_dom_sf"/>
</dbReference>
<keyword evidence="1" id="KW-0521">NADP</keyword>
<dbReference type="EMBL" id="JAAQHG020000038">
    <property type="protein sequence ID" value="KAL1583199.1"/>
    <property type="molecule type" value="Genomic_DNA"/>
</dbReference>
<name>A0AB34KE63_9PEZI</name>
<dbReference type="Proteomes" id="UP000803884">
    <property type="component" value="Unassembled WGS sequence"/>
</dbReference>
<evidence type="ECO:0000256" key="1">
    <source>
        <dbReference type="ARBA" id="ARBA00022857"/>
    </source>
</evidence>
<dbReference type="Gene3D" id="3.40.50.720">
    <property type="entry name" value="NAD(P)-binding Rossmann-like Domain"/>
    <property type="match status" value="1"/>
</dbReference>